<accession>A0AAN9XQQ9</accession>
<gene>
    <name evidence="1" type="ORF">VNO78_05442</name>
</gene>
<keyword evidence="2" id="KW-1185">Reference proteome</keyword>
<comment type="caution">
    <text evidence="1">The sequence shown here is derived from an EMBL/GenBank/DDBJ whole genome shotgun (WGS) entry which is preliminary data.</text>
</comment>
<evidence type="ECO:0000313" key="2">
    <source>
        <dbReference type="Proteomes" id="UP001386955"/>
    </source>
</evidence>
<dbReference type="AlphaFoldDB" id="A0AAN9XQQ9"/>
<protein>
    <submittedName>
        <fullName evidence="1">Uncharacterized protein</fullName>
    </submittedName>
</protein>
<organism evidence="1 2">
    <name type="scientific">Psophocarpus tetragonolobus</name>
    <name type="common">Winged bean</name>
    <name type="synonym">Dolichos tetragonolobus</name>
    <dbReference type="NCBI Taxonomy" id="3891"/>
    <lineage>
        <taxon>Eukaryota</taxon>
        <taxon>Viridiplantae</taxon>
        <taxon>Streptophyta</taxon>
        <taxon>Embryophyta</taxon>
        <taxon>Tracheophyta</taxon>
        <taxon>Spermatophyta</taxon>
        <taxon>Magnoliopsida</taxon>
        <taxon>eudicotyledons</taxon>
        <taxon>Gunneridae</taxon>
        <taxon>Pentapetalae</taxon>
        <taxon>rosids</taxon>
        <taxon>fabids</taxon>
        <taxon>Fabales</taxon>
        <taxon>Fabaceae</taxon>
        <taxon>Papilionoideae</taxon>
        <taxon>50 kb inversion clade</taxon>
        <taxon>NPAAA clade</taxon>
        <taxon>indigoferoid/millettioid clade</taxon>
        <taxon>Phaseoleae</taxon>
        <taxon>Psophocarpus</taxon>
    </lineage>
</organism>
<proteinExistence type="predicted"/>
<name>A0AAN9XQQ9_PSOTE</name>
<dbReference type="Proteomes" id="UP001386955">
    <property type="component" value="Unassembled WGS sequence"/>
</dbReference>
<dbReference type="EMBL" id="JAYMYS010000002">
    <property type="protein sequence ID" value="KAK7404500.1"/>
    <property type="molecule type" value="Genomic_DNA"/>
</dbReference>
<sequence length="86" mass="9736">MPHNILKAWCTKFPGLSLYAFYSWGPPISGVGVEIAFLHLHCVVKPIRWWGWLSQSVHECGCSPVLRGGSDHQFGNWDSTVWVLQI</sequence>
<reference evidence="1 2" key="1">
    <citation type="submission" date="2024-01" db="EMBL/GenBank/DDBJ databases">
        <title>The genomes of 5 underutilized Papilionoideae crops provide insights into root nodulation and disease resistanc.</title>
        <authorList>
            <person name="Jiang F."/>
        </authorList>
    </citation>
    <scope>NUCLEOTIDE SEQUENCE [LARGE SCALE GENOMIC DNA]</scope>
    <source>
        <strain evidence="1">DUOXIRENSHENG_FW03</strain>
        <tissue evidence="1">Leaves</tissue>
    </source>
</reference>
<evidence type="ECO:0000313" key="1">
    <source>
        <dbReference type="EMBL" id="KAK7404500.1"/>
    </source>
</evidence>